<comment type="similarity">
    <text evidence="3 8">Belongs to the acyl-CoA dehydrogenase family.</text>
</comment>
<reference evidence="12 13" key="1">
    <citation type="submission" date="2019-05" db="EMBL/GenBank/DDBJ databases">
        <title>Draft genome sequence of Actinomadura geliboluensis A8036.</title>
        <authorList>
            <person name="Saricaoglu S."/>
            <person name="Isik K."/>
        </authorList>
    </citation>
    <scope>NUCLEOTIDE SEQUENCE [LARGE SCALE GENOMIC DNA]</scope>
    <source>
        <strain evidence="12 13">A8036</strain>
    </source>
</reference>
<dbReference type="InterPro" id="IPR013786">
    <property type="entry name" value="AcylCoA_DH/ox_N"/>
</dbReference>
<keyword evidence="4" id="KW-0101">Branched-chain amino acid catabolism</keyword>
<evidence type="ECO:0000256" key="4">
    <source>
        <dbReference type="ARBA" id="ARBA00022456"/>
    </source>
</evidence>
<dbReference type="InterPro" id="IPR006091">
    <property type="entry name" value="Acyl-CoA_Oxase/DH_mid-dom"/>
</dbReference>
<evidence type="ECO:0000256" key="8">
    <source>
        <dbReference type="RuleBase" id="RU362125"/>
    </source>
</evidence>
<dbReference type="Pfam" id="PF00441">
    <property type="entry name" value="Acyl-CoA_dh_1"/>
    <property type="match status" value="1"/>
</dbReference>
<accession>A0A5S4G8N2</accession>
<dbReference type="Gene3D" id="2.40.110.10">
    <property type="entry name" value="Butyryl-CoA Dehydrogenase, subunit A, domain 2"/>
    <property type="match status" value="1"/>
</dbReference>
<dbReference type="PIRSF" id="PIRSF016578">
    <property type="entry name" value="HsaA"/>
    <property type="match status" value="1"/>
</dbReference>
<evidence type="ECO:0000259" key="11">
    <source>
        <dbReference type="Pfam" id="PF02771"/>
    </source>
</evidence>
<dbReference type="AlphaFoldDB" id="A0A5S4G8N2"/>
<comment type="caution">
    <text evidence="12">The sequence shown here is derived from an EMBL/GenBank/DDBJ whole genome shotgun (WGS) entry which is preliminary data.</text>
</comment>
<evidence type="ECO:0000313" key="13">
    <source>
        <dbReference type="Proteomes" id="UP000305238"/>
    </source>
</evidence>
<dbReference type="EMBL" id="VCKZ01000385">
    <property type="protein sequence ID" value="TMR29375.1"/>
    <property type="molecule type" value="Genomic_DNA"/>
</dbReference>
<evidence type="ECO:0000259" key="10">
    <source>
        <dbReference type="Pfam" id="PF02770"/>
    </source>
</evidence>
<comment type="pathway">
    <text evidence="2">Amino-acid degradation; L-valine degradation.</text>
</comment>
<feature type="domain" description="Acyl-CoA oxidase/dehydrogenase middle" evidence="10">
    <location>
        <begin position="119"/>
        <end position="214"/>
    </location>
</feature>
<dbReference type="RefSeq" id="WP_138640886.1">
    <property type="nucleotide sequence ID" value="NZ_VCKZ01000385.1"/>
</dbReference>
<keyword evidence="5 8" id="KW-0285">Flavoprotein</keyword>
<evidence type="ECO:0000259" key="9">
    <source>
        <dbReference type="Pfam" id="PF00441"/>
    </source>
</evidence>
<dbReference type="SUPFAM" id="SSF56645">
    <property type="entry name" value="Acyl-CoA dehydrogenase NM domain-like"/>
    <property type="match status" value="1"/>
</dbReference>
<dbReference type="GO" id="GO:0050660">
    <property type="term" value="F:flavin adenine dinucleotide binding"/>
    <property type="evidence" value="ECO:0007669"/>
    <property type="project" value="InterPro"/>
</dbReference>
<feature type="domain" description="Acyl-CoA dehydrogenase/oxidase C-terminal" evidence="9">
    <location>
        <begin position="226"/>
        <end position="375"/>
    </location>
</feature>
<dbReference type="PANTHER" id="PTHR43884:SF40">
    <property type="entry name" value="ACYL-COA DEHYDROGENASE"/>
    <property type="match status" value="1"/>
</dbReference>
<gene>
    <name evidence="12" type="ORF">ETD96_35700</name>
</gene>
<dbReference type="FunFam" id="2.40.110.10:FF:000001">
    <property type="entry name" value="Acyl-CoA dehydrogenase, mitochondrial"/>
    <property type="match status" value="1"/>
</dbReference>
<evidence type="ECO:0000256" key="1">
    <source>
        <dbReference type="ARBA" id="ARBA00001974"/>
    </source>
</evidence>
<dbReference type="InterPro" id="IPR036250">
    <property type="entry name" value="AcylCo_DH-like_C"/>
</dbReference>
<dbReference type="InterPro" id="IPR009100">
    <property type="entry name" value="AcylCoA_DH/oxidase_NM_dom_sf"/>
</dbReference>
<dbReference type="Pfam" id="PF02771">
    <property type="entry name" value="Acyl-CoA_dh_N"/>
    <property type="match status" value="1"/>
</dbReference>
<evidence type="ECO:0000256" key="7">
    <source>
        <dbReference type="ARBA" id="ARBA00023002"/>
    </source>
</evidence>
<evidence type="ECO:0000256" key="2">
    <source>
        <dbReference type="ARBA" id="ARBA00005109"/>
    </source>
</evidence>
<organism evidence="12 13">
    <name type="scientific">Actinomadura geliboluensis</name>
    <dbReference type="NCBI Taxonomy" id="882440"/>
    <lineage>
        <taxon>Bacteria</taxon>
        <taxon>Bacillati</taxon>
        <taxon>Actinomycetota</taxon>
        <taxon>Actinomycetes</taxon>
        <taxon>Streptosporangiales</taxon>
        <taxon>Thermomonosporaceae</taxon>
        <taxon>Actinomadura</taxon>
    </lineage>
</organism>
<evidence type="ECO:0000256" key="5">
    <source>
        <dbReference type="ARBA" id="ARBA00022630"/>
    </source>
</evidence>
<evidence type="ECO:0000313" key="12">
    <source>
        <dbReference type="EMBL" id="TMR29375.1"/>
    </source>
</evidence>
<comment type="cofactor">
    <cofactor evidence="1 8">
        <name>FAD</name>
        <dbReference type="ChEBI" id="CHEBI:57692"/>
    </cofactor>
</comment>
<sequence length="376" mass="40146">MEPQDFDDVLKAVRSFVREQVVPREDEIEETDAIPAALRRTSQDMGLFGYALPEQYGGLGLSLSEEVRLVFEIGYASPAFRSMFGTSNGIAGQVLVNSGTEAQKDAWLPKLASGEVVGAFALTEAEAGSDPSTLTTTAAPDGDGGYVINGAKRFITNAPEADVFMVFARTGGAGSRGISTFLVEKGADGLSVGPSDEKMGQRGAHTAEVFFDNVRVAAEAMVGTEGTGFRTAMASLAHGRLSIAAVCVGLAQRILDETVAYAKERSQGGKTIGEYQLVQGLIADSQTELYAGRSMVLEAARAYDAGEDTKLGPSCAKYFCSEMVGRVADRAVQVYGGMGYMRGVAVERFYRDVRLFRIYEGTSQIQQLVIARGLLR</sequence>
<dbReference type="Pfam" id="PF02770">
    <property type="entry name" value="Acyl-CoA_dh_M"/>
    <property type="match status" value="1"/>
</dbReference>
<evidence type="ECO:0000256" key="6">
    <source>
        <dbReference type="ARBA" id="ARBA00022827"/>
    </source>
</evidence>
<dbReference type="InterPro" id="IPR046373">
    <property type="entry name" value="Acyl-CoA_Oxase/DH_mid-dom_sf"/>
</dbReference>
<dbReference type="OrthoDB" id="3176804at2"/>
<protein>
    <submittedName>
        <fullName evidence="12">Acyl-CoA dehydrogenase</fullName>
    </submittedName>
</protein>
<keyword evidence="13" id="KW-1185">Reference proteome</keyword>
<dbReference type="SUPFAM" id="SSF47203">
    <property type="entry name" value="Acyl-CoA dehydrogenase C-terminal domain-like"/>
    <property type="match status" value="1"/>
</dbReference>
<dbReference type="Gene3D" id="1.20.140.10">
    <property type="entry name" value="Butyryl-CoA Dehydrogenase, subunit A, domain 3"/>
    <property type="match status" value="1"/>
</dbReference>
<feature type="domain" description="Acyl-CoA dehydrogenase/oxidase N-terminal" evidence="11">
    <location>
        <begin position="8"/>
        <end position="115"/>
    </location>
</feature>
<dbReference type="InterPro" id="IPR009075">
    <property type="entry name" value="AcylCo_DH/oxidase_C"/>
</dbReference>
<dbReference type="GO" id="GO:0003995">
    <property type="term" value="F:acyl-CoA dehydrogenase activity"/>
    <property type="evidence" value="ECO:0007669"/>
    <property type="project" value="TreeGrafter"/>
</dbReference>
<evidence type="ECO:0000256" key="3">
    <source>
        <dbReference type="ARBA" id="ARBA00009347"/>
    </source>
</evidence>
<name>A0A5S4G8N2_9ACTN</name>
<dbReference type="FunFam" id="1.20.140.10:FF:000001">
    <property type="entry name" value="Acyl-CoA dehydrogenase"/>
    <property type="match status" value="1"/>
</dbReference>
<keyword evidence="6 8" id="KW-0274">FAD</keyword>
<dbReference type="PANTHER" id="PTHR43884">
    <property type="entry name" value="ACYL-COA DEHYDROGENASE"/>
    <property type="match status" value="1"/>
</dbReference>
<dbReference type="Proteomes" id="UP000305238">
    <property type="component" value="Unassembled WGS sequence"/>
</dbReference>
<dbReference type="GO" id="GO:0009083">
    <property type="term" value="P:branched-chain amino acid catabolic process"/>
    <property type="evidence" value="ECO:0007669"/>
    <property type="project" value="UniProtKB-KW"/>
</dbReference>
<dbReference type="InterPro" id="IPR037069">
    <property type="entry name" value="AcylCoA_DH/ox_N_sf"/>
</dbReference>
<dbReference type="Gene3D" id="1.10.540.10">
    <property type="entry name" value="Acyl-CoA dehydrogenase/oxidase, N-terminal domain"/>
    <property type="match status" value="1"/>
</dbReference>
<keyword evidence="7 8" id="KW-0560">Oxidoreductase</keyword>
<proteinExistence type="inferred from homology"/>